<feature type="domain" description="HD/PDEase" evidence="1">
    <location>
        <begin position="49"/>
        <end position="180"/>
    </location>
</feature>
<dbReference type="AlphaFoldDB" id="A0A1N7LWM7"/>
<dbReference type="SUPFAM" id="SSF109604">
    <property type="entry name" value="HD-domain/PDEase-like"/>
    <property type="match status" value="1"/>
</dbReference>
<evidence type="ECO:0000259" key="1">
    <source>
        <dbReference type="SMART" id="SM00471"/>
    </source>
</evidence>
<accession>A0A1N7LWM7</accession>
<dbReference type="Proteomes" id="UP000186156">
    <property type="component" value="Unassembled WGS sequence"/>
</dbReference>
<proteinExistence type="predicted"/>
<dbReference type="STRING" id="252246.SAMN05421799_10434"/>
<dbReference type="SMART" id="SM00471">
    <property type="entry name" value="HDc"/>
    <property type="match status" value="1"/>
</dbReference>
<sequence>MFEKVLKDPVHDEILFDDPLLWALVNVPAFQRLRRIRQLGTSFLTFHGAEHSRFAHSLGAYETMRRVLHHLQRDSGWPTDHREIRLALAAALLHDIGHGPFSHTFESVLGVQHEEWTYRIILEDEQLRAVLDGVDDQFALDLVRILRRENAYPAVESLISSQLDVDRMDYMLRDAEATGVSYGLFELARLVRSLTYWDGQIYVKRQNLHTVEQYLLARYFMYVQVYLHPVTVGSDVLVENILVRAKDLIAQGEPIDMPEPLRRVLQGDMADVSWYIRLDESVLLYAFHTFAEHADPILRDLAERFLHRRLFAPVVRQGSTPIDDLAFLRTTAKAMGFHPDYYVSLRACKIPGYDVIGQGLLLRDASGRVEDLSQASKLIRTLVPSREERLFLPKEMLDPEHPLSARVRSIAYSAS</sequence>
<dbReference type="Pfam" id="PF19276">
    <property type="entry name" value="HD_assoc_2"/>
    <property type="match status" value="1"/>
</dbReference>
<name>A0A1N7LWM7_9BACL</name>
<keyword evidence="3" id="KW-1185">Reference proteome</keyword>
<protein>
    <recommendedName>
        <fullName evidence="1">HD/PDEase domain-containing protein</fullName>
    </recommendedName>
</protein>
<dbReference type="InterPro" id="IPR050135">
    <property type="entry name" value="dGTPase-like"/>
</dbReference>
<evidence type="ECO:0000313" key="3">
    <source>
        <dbReference type="Proteomes" id="UP000186156"/>
    </source>
</evidence>
<dbReference type="InterPro" id="IPR045509">
    <property type="entry name" value="HD_assoc_2"/>
</dbReference>
<dbReference type="GO" id="GO:0008832">
    <property type="term" value="F:dGTPase activity"/>
    <property type="evidence" value="ECO:0007669"/>
    <property type="project" value="TreeGrafter"/>
</dbReference>
<dbReference type="PANTHER" id="PTHR11373">
    <property type="entry name" value="DEOXYNUCLEOSIDE TRIPHOSPHATE TRIPHOSPHOHYDROLASE"/>
    <property type="match status" value="1"/>
</dbReference>
<dbReference type="GO" id="GO:0006203">
    <property type="term" value="P:dGTP catabolic process"/>
    <property type="evidence" value="ECO:0007669"/>
    <property type="project" value="TreeGrafter"/>
</dbReference>
<evidence type="ECO:0000313" key="2">
    <source>
        <dbReference type="EMBL" id="SIS78189.1"/>
    </source>
</evidence>
<organism evidence="2 3">
    <name type="scientific">Alicyclobacillus vulcanalis</name>
    <dbReference type="NCBI Taxonomy" id="252246"/>
    <lineage>
        <taxon>Bacteria</taxon>
        <taxon>Bacillati</taxon>
        <taxon>Bacillota</taxon>
        <taxon>Bacilli</taxon>
        <taxon>Bacillales</taxon>
        <taxon>Alicyclobacillaceae</taxon>
        <taxon>Alicyclobacillus</taxon>
    </lineage>
</organism>
<dbReference type="InterPro" id="IPR006674">
    <property type="entry name" value="HD_domain"/>
</dbReference>
<gene>
    <name evidence="2" type="ORF">SAMN05421799_10434</name>
</gene>
<reference evidence="3" key="1">
    <citation type="submission" date="2017-01" db="EMBL/GenBank/DDBJ databases">
        <authorList>
            <person name="Varghese N."/>
            <person name="Submissions S."/>
        </authorList>
    </citation>
    <scope>NUCLEOTIDE SEQUENCE [LARGE SCALE GENOMIC DNA]</scope>
    <source>
        <strain evidence="3">DSM 16176</strain>
    </source>
</reference>
<dbReference type="InterPro" id="IPR003607">
    <property type="entry name" value="HD/PDEase_dom"/>
</dbReference>
<dbReference type="PANTHER" id="PTHR11373:SF4">
    <property type="entry name" value="DEOXYNUCLEOSIDE TRIPHOSPHATE TRIPHOSPHOHYDROLASE SAMHD1"/>
    <property type="match status" value="1"/>
</dbReference>
<dbReference type="EMBL" id="FTOO01000004">
    <property type="protein sequence ID" value="SIS78189.1"/>
    <property type="molecule type" value="Genomic_DNA"/>
</dbReference>
<dbReference type="Pfam" id="PF01966">
    <property type="entry name" value="HD"/>
    <property type="match status" value="1"/>
</dbReference>
<dbReference type="OrthoDB" id="9803619at2"/>
<dbReference type="RefSeq" id="WP_076346438.1">
    <property type="nucleotide sequence ID" value="NZ_FTOO01000004.1"/>
</dbReference>
<dbReference type="Gene3D" id="1.10.3210.10">
    <property type="entry name" value="Hypothetical protein af1432"/>
    <property type="match status" value="1"/>
</dbReference>
<dbReference type="CDD" id="cd00077">
    <property type="entry name" value="HDc"/>
    <property type="match status" value="1"/>
</dbReference>